<dbReference type="SUPFAM" id="SSF48452">
    <property type="entry name" value="TPR-like"/>
    <property type="match status" value="2"/>
</dbReference>
<dbReference type="EMBL" id="WSSB01000011">
    <property type="protein sequence ID" value="MXR37741.1"/>
    <property type="molecule type" value="Genomic_DNA"/>
</dbReference>
<dbReference type="PANTHER" id="PTHR45586">
    <property type="entry name" value="TPR REPEAT-CONTAINING PROTEIN PA4667"/>
    <property type="match status" value="1"/>
</dbReference>
<evidence type="ECO:0000256" key="1">
    <source>
        <dbReference type="ARBA" id="ARBA00022737"/>
    </source>
</evidence>
<keyword evidence="2 3" id="KW-0802">TPR repeat</keyword>
<accession>A0A845BT39</accession>
<feature type="repeat" description="TPR" evidence="3">
    <location>
        <begin position="498"/>
        <end position="531"/>
    </location>
</feature>
<evidence type="ECO:0000313" key="6">
    <source>
        <dbReference type="EMBL" id="MXR37741.1"/>
    </source>
</evidence>
<keyword evidence="4" id="KW-0175">Coiled coil</keyword>
<feature type="signal peptide" evidence="5">
    <location>
        <begin position="1"/>
        <end position="25"/>
    </location>
</feature>
<sequence>MKPHSALLPLFTLLALSGCASSRLARIEPAPVAVASSESARAEAALPHLPLSPQLFYGVIISEIAAQRGGAGASAQTYLELAREARDPRLAQRAAEFAMLSGQLETASQALTLWVELDPASENAREQLFIALLRSGKLAQSRPLIEGLLATRPERAPAVFVQLARLTARQPDKAAAYQLTRDLAAGYPELPEARFALLAVAAEAGDRAAMAQEMNALARLAPKWDLPVAWLVDRLRRDQPEAALALLKNELARRPEAALEIRLAYPRLLVSAKRFAEARDSFAELLKRYPNQPDVLYSLGLLSFQLRELEAAVPYLEQALKAGHPETDYLRLTLGQVNQELGREDEARRWYTAVGQGEHYLPAQVRMAVLDAKGDNIAQVLARMDSMGTSEQEKIQVALFQSQIARQQQRLDLAELNLDRALASEPRAPELLYERALVLEMQGKFAAAERDLKAYLQEKPDDAQGLNALGYLLANRTTRYREALVLISRAHKADPDSAMILDSLGWVNFKLGRYADAVRYLQKAYQGLPDPEVAAHLGEALWQAGRKDEALAIWRKAQAAFPQHEVLQETIKRLAP</sequence>
<dbReference type="Pfam" id="PF14559">
    <property type="entry name" value="TPR_19"/>
    <property type="match status" value="1"/>
</dbReference>
<keyword evidence="1" id="KW-0677">Repeat</keyword>
<dbReference type="RefSeq" id="WP_160797510.1">
    <property type="nucleotide sequence ID" value="NZ_WSSB01000011.1"/>
</dbReference>
<dbReference type="SMART" id="SM00028">
    <property type="entry name" value="TPR"/>
    <property type="match status" value="5"/>
</dbReference>
<evidence type="ECO:0000313" key="7">
    <source>
        <dbReference type="Proteomes" id="UP000467214"/>
    </source>
</evidence>
<evidence type="ECO:0000256" key="5">
    <source>
        <dbReference type="SAM" id="SignalP"/>
    </source>
</evidence>
<name>A0A845BT39_9NEIS</name>
<organism evidence="6 7">
    <name type="scientific">Craterilacuibacter sinensis</name>
    <dbReference type="NCBI Taxonomy" id="2686017"/>
    <lineage>
        <taxon>Bacteria</taxon>
        <taxon>Pseudomonadati</taxon>
        <taxon>Pseudomonadota</taxon>
        <taxon>Betaproteobacteria</taxon>
        <taxon>Neisseriales</taxon>
        <taxon>Neisseriaceae</taxon>
        <taxon>Craterilacuibacter</taxon>
    </lineage>
</organism>
<feature type="coiled-coil region" evidence="4">
    <location>
        <begin position="397"/>
        <end position="458"/>
    </location>
</feature>
<keyword evidence="5" id="KW-0732">Signal</keyword>
<dbReference type="PROSITE" id="PS51257">
    <property type="entry name" value="PROKAR_LIPOPROTEIN"/>
    <property type="match status" value="1"/>
</dbReference>
<dbReference type="InterPro" id="IPR019734">
    <property type="entry name" value="TPR_rpt"/>
</dbReference>
<comment type="caution">
    <text evidence="6">The sequence shown here is derived from an EMBL/GenBank/DDBJ whole genome shotgun (WGS) entry which is preliminary data.</text>
</comment>
<gene>
    <name evidence="6" type="ORF">GQF02_12230</name>
</gene>
<evidence type="ECO:0000256" key="4">
    <source>
        <dbReference type="SAM" id="Coils"/>
    </source>
</evidence>
<dbReference type="InterPro" id="IPR011990">
    <property type="entry name" value="TPR-like_helical_dom_sf"/>
</dbReference>
<dbReference type="PROSITE" id="PS50005">
    <property type="entry name" value="TPR"/>
    <property type="match status" value="1"/>
</dbReference>
<protein>
    <submittedName>
        <fullName evidence="6">Tetratricopeptide repeat protein</fullName>
    </submittedName>
</protein>
<feature type="chain" id="PRO_5032791195" evidence="5">
    <location>
        <begin position="26"/>
        <end position="576"/>
    </location>
</feature>
<dbReference type="Gene3D" id="1.25.40.10">
    <property type="entry name" value="Tetratricopeptide repeat domain"/>
    <property type="match status" value="3"/>
</dbReference>
<dbReference type="Pfam" id="PF13432">
    <property type="entry name" value="TPR_16"/>
    <property type="match status" value="1"/>
</dbReference>
<dbReference type="Proteomes" id="UP000467214">
    <property type="component" value="Unassembled WGS sequence"/>
</dbReference>
<dbReference type="AlphaFoldDB" id="A0A845BT39"/>
<evidence type="ECO:0000256" key="3">
    <source>
        <dbReference type="PROSITE-ProRule" id="PRU00339"/>
    </source>
</evidence>
<dbReference type="PANTHER" id="PTHR45586:SF14">
    <property type="entry name" value="TETRATRICOPEPTIDE TPR_2 REPEAT PROTEIN"/>
    <property type="match status" value="1"/>
</dbReference>
<proteinExistence type="predicted"/>
<keyword evidence="7" id="KW-1185">Reference proteome</keyword>
<evidence type="ECO:0000256" key="2">
    <source>
        <dbReference type="ARBA" id="ARBA00022803"/>
    </source>
</evidence>
<dbReference type="InterPro" id="IPR051012">
    <property type="entry name" value="CellSynth/LPSAsmb/PSIAsmb"/>
</dbReference>
<dbReference type="Pfam" id="PF13371">
    <property type="entry name" value="TPR_9"/>
    <property type="match status" value="1"/>
</dbReference>
<reference evidence="6 7" key="1">
    <citation type="submission" date="2019-12" db="EMBL/GenBank/DDBJ databases">
        <title>Neisseriaceae gen. nov. sp. Genome sequencing and assembly.</title>
        <authorList>
            <person name="Liu Z."/>
            <person name="Li A."/>
        </authorList>
    </citation>
    <scope>NUCLEOTIDE SEQUENCE [LARGE SCALE GENOMIC DNA]</scope>
    <source>
        <strain evidence="6 7">B2N2-7</strain>
    </source>
</reference>